<dbReference type="Proteomes" id="UP000251960">
    <property type="component" value="Chromosome 10"/>
</dbReference>
<accession>A0A3L6GBV9</accession>
<name>A0A3L6GBV9_MAIZE</name>
<organism evidence="1">
    <name type="scientific">Zea mays</name>
    <name type="common">Maize</name>
    <dbReference type="NCBI Taxonomy" id="4577"/>
    <lineage>
        <taxon>Eukaryota</taxon>
        <taxon>Viridiplantae</taxon>
        <taxon>Streptophyta</taxon>
        <taxon>Embryophyta</taxon>
        <taxon>Tracheophyta</taxon>
        <taxon>Spermatophyta</taxon>
        <taxon>Magnoliopsida</taxon>
        <taxon>Liliopsida</taxon>
        <taxon>Poales</taxon>
        <taxon>Poaceae</taxon>
        <taxon>PACMAD clade</taxon>
        <taxon>Panicoideae</taxon>
        <taxon>Andropogonodae</taxon>
        <taxon>Andropogoneae</taxon>
        <taxon>Tripsacinae</taxon>
        <taxon>Zea</taxon>
    </lineage>
</organism>
<gene>
    <name evidence="1" type="ORF">Zm00014a_044642</name>
</gene>
<feature type="non-terminal residue" evidence="1">
    <location>
        <position position="1"/>
    </location>
</feature>
<sequence>IVLVPKTKQNRD</sequence>
<evidence type="ECO:0000313" key="1">
    <source>
        <dbReference type="EMBL" id="PWZ46037.1"/>
    </source>
</evidence>
<proteinExistence type="predicted"/>
<comment type="caution">
    <text evidence="1">The sequence shown here is derived from an EMBL/GenBank/DDBJ whole genome shotgun (WGS) entry which is preliminary data.</text>
</comment>
<reference evidence="1" key="1">
    <citation type="journal article" date="2018" name="Nat. Genet.">
        <title>Extensive intraspecific gene order and gene structural variations between Mo17 and other maize genomes.</title>
        <authorList>
            <person name="Sun S."/>
            <person name="Zhou Y."/>
            <person name="Chen J."/>
            <person name="Shi J."/>
            <person name="Zhao H."/>
            <person name="Zhao H."/>
            <person name="Song W."/>
            <person name="Zhang M."/>
            <person name="Cui Y."/>
            <person name="Dong X."/>
            <person name="Liu H."/>
            <person name="Ma X."/>
            <person name="Jiao Y."/>
            <person name="Wang B."/>
            <person name="Wei X."/>
            <person name="Stein J.C."/>
            <person name="Glaubitz J.C."/>
            <person name="Lu F."/>
            <person name="Yu G."/>
            <person name="Liang C."/>
            <person name="Fengler K."/>
            <person name="Li B."/>
            <person name="Rafalski A."/>
            <person name="Schnable P.S."/>
            <person name="Ware D.H."/>
            <person name="Buckler E.S."/>
            <person name="Lai J."/>
        </authorList>
    </citation>
    <scope>NUCLEOTIDE SEQUENCE [LARGE SCALE GENOMIC DNA]</scope>
    <source>
        <tissue evidence="1">Seedling</tissue>
    </source>
</reference>
<protein>
    <submittedName>
        <fullName evidence="1">Uncharacterized protein</fullName>
    </submittedName>
</protein>
<dbReference type="EMBL" id="NCVQ01000002">
    <property type="protein sequence ID" value="PWZ46037.1"/>
    <property type="molecule type" value="Genomic_DNA"/>
</dbReference>